<proteinExistence type="inferred from homology"/>
<evidence type="ECO:0000256" key="2">
    <source>
        <dbReference type="ARBA" id="ARBA00009186"/>
    </source>
</evidence>
<sequence>ALGAWIFLGAGILLGARWSYAELGWGGYWAWDPVENASLMPWLTGTAFLHSVMLQEKRGMLKIWNVSLVLATGTLCVLGTFLVRSGVLDSIHAFGASTLGVPFVTLLGVMIAGSVALVVSRRESLRSENRLDSFLSREAIFLANNLVLVGLCFVVFWGTFFPLIAEALTGDRKTVGPPWFDRYTVPLTIALVLLSGIGPVIAWRRATWASARRAFAFPVGVMVLSVVVPVVAGVDHAMALAMFGATGLVLGTVAQEFWRGTGARRAMSGERAPLALVSLVRRNRRRYGGYVVHVGMALLFAGVAASSALEHTRDAQLTPGKSTRIGDYTVTYEKPLAGVAEEAGQLEAIRIGAVLRIQRDGGEPFRATTERRYFPSTDPKLGPVGRYFEGESTSEIALHAGLTRDFWAAYQPDQEVIQKYVQALDKEVANRPPEEQFTVLGRFIGLLNERPPVGTFRLIASPLVSWIWLGAIISVIGGILALWPAPDAARRKATARAHARVAQDLGRA</sequence>
<dbReference type="InterPro" id="IPR002541">
    <property type="entry name" value="Cyt_c_assembly"/>
</dbReference>
<keyword evidence="8 10" id="KW-0472">Membrane</keyword>
<feature type="transmembrane region" description="Helical" evidence="10">
    <location>
        <begin position="66"/>
        <end position="87"/>
    </location>
</feature>
<keyword evidence="13" id="KW-0456">Lyase</keyword>
<feature type="transmembrane region" description="Helical" evidence="10">
    <location>
        <begin position="215"/>
        <end position="232"/>
    </location>
</feature>
<evidence type="ECO:0000256" key="10">
    <source>
        <dbReference type="SAM" id="Phobius"/>
    </source>
</evidence>
<keyword evidence="6" id="KW-0201">Cytochrome c-type biogenesis</keyword>
<reference evidence="13" key="1">
    <citation type="submission" date="2020-02" db="EMBL/GenBank/DDBJ databases">
        <authorList>
            <person name="Meier V. D."/>
        </authorList>
    </citation>
    <scope>NUCLEOTIDE SEQUENCE</scope>
    <source>
        <strain evidence="13">AVDCRST_MAG85</strain>
    </source>
</reference>
<dbReference type="Pfam" id="PF01578">
    <property type="entry name" value="Cytochrom_C_asm"/>
    <property type="match status" value="1"/>
</dbReference>
<dbReference type="GO" id="GO:0017004">
    <property type="term" value="P:cytochrome complex assembly"/>
    <property type="evidence" value="ECO:0007669"/>
    <property type="project" value="UniProtKB-KW"/>
</dbReference>
<dbReference type="InterPro" id="IPR003567">
    <property type="entry name" value="Cyt_c_biogenesis"/>
</dbReference>
<dbReference type="PANTHER" id="PTHR43653:SF1">
    <property type="entry name" value="CYTOCHROME C-TYPE BIOGENESIS PROTEIN CCMF"/>
    <property type="match status" value="1"/>
</dbReference>
<feature type="transmembrane region" description="Helical" evidence="10">
    <location>
        <begin position="140"/>
        <end position="163"/>
    </location>
</feature>
<feature type="transmembrane region" description="Helical" evidence="10">
    <location>
        <begin position="238"/>
        <end position="258"/>
    </location>
</feature>
<evidence type="ECO:0000256" key="6">
    <source>
        <dbReference type="ARBA" id="ARBA00022748"/>
    </source>
</evidence>
<dbReference type="InterPro" id="IPR032523">
    <property type="entry name" value="CcmF_C"/>
</dbReference>
<evidence type="ECO:0000256" key="8">
    <source>
        <dbReference type="ARBA" id="ARBA00023136"/>
    </source>
</evidence>
<dbReference type="Pfam" id="PF16327">
    <property type="entry name" value="CcmF_C"/>
    <property type="match status" value="1"/>
</dbReference>
<feature type="transmembrane region" description="Helical" evidence="10">
    <location>
        <begin position="463"/>
        <end position="483"/>
    </location>
</feature>
<feature type="transmembrane region" description="Helical" evidence="10">
    <location>
        <begin position="37"/>
        <end position="54"/>
    </location>
</feature>
<keyword evidence="7 10" id="KW-1133">Transmembrane helix</keyword>
<evidence type="ECO:0000256" key="9">
    <source>
        <dbReference type="ARBA" id="ARBA00037230"/>
    </source>
</evidence>
<name>A0A6J4T7B9_9ACTN</name>
<evidence type="ECO:0000259" key="12">
    <source>
        <dbReference type="Pfam" id="PF16327"/>
    </source>
</evidence>
<evidence type="ECO:0000256" key="5">
    <source>
        <dbReference type="ARBA" id="ARBA00022692"/>
    </source>
</evidence>
<comment type="subcellular location">
    <subcellularLocation>
        <location evidence="1">Cell inner membrane</location>
        <topology evidence="1">Multi-pass membrane protein</topology>
    </subcellularLocation>
</comment>
<dbReference type="PRINTS" id="PR01410">
    <property type="entry name" value="CCBIOGENESIS"/>
</dbReference>
<feature type="domain" description="Cytochrome c-type biogenesis protein CcmF C-terminal" evidence="12">
    <location>
        <begin position="105"/>
        <end position="408"/>
    </location>
</feature>
<evidence type="ECO:0000256" key="4">
    <source>
        <dbReference type="ARBA" id="ARBA00022519"/>
    </source>
</evidence>
<evidence type="ECO:0000313" key="13">
    <source>
        <dbReference type="EMBL" id="CAA9515079.1"/>
    </source>
</evidence>
<evidence type="ECO:0000256" key="7">
    <source>
        <dbReference type="ARBA" id="ARBA00022989"/>
    </source>
</evidence>
<comment type="function">
    <text evidence="9">Required for the biogenesis of c-type cytochromes. Possible subunit of a heme lyase.</text>
</comment>
<feature type="transmembrane region" description="Helical" evidence="10">
    <location>
        <begin position="183"/>
        <end position="203"/>
    </location>
</feature>
<protein>
    <submittedName>
        <fullName evidence="13">Cytochrome c heme lyase subunit CcmF</fullName>
    </submittedName>
</protein>
<evidence type="ECO:0000256" key="3">
    <source>
        <dbReference type="ARBA" id="ARBA00022475"/>
    </source>
</evidence>
<dbReference type="PRINTS" id="PR01411">
    <property type="entry name" value="CCMFBIOGNSIS"/>
</dbReference>
<dbReference type="InterPro" id="IPR003568">
    <property type="entry name" value="Cyt_c_biogenesis_CcmF"/>
</dbReference>
<feature type="non-terminal residue" evidence="13">
    <location>
        <position position="1"/>
    </location>
</feature>
<feature type="domain" description="Cytochrome c assembly protein" evidence="11">
    <location>
        <begin position="3"/>
        <end position="85"/>
    </location>
</feature>
<dbReference type="PANTHER" id="PTHR43653">
    <property type="entry name" value="CYTOCHROME C ASSEMBLY PROTEIN-RELATED"/>
    <property type="match status" value="1"/>
</dbReference>
<dbReference type="GO" id="GO:0020037">
    <property type="term" value="F:heme binding"/>
    <property type="evidence" value="ECO:0007669"/>
    <property type="project" value="InterPro"/>
</dbReference>
<feature type="transmembrane region" description="Helical" evidence="10">
    <location>
        <begin position="287"/>
        <end position="309"/>
    </location>
</feature>
<comment type="similarity">
    <text evidence="2">Belongs to the CcmF/CycK/Ccl1/NrfE/CcsA family.</text>
</comment>
<keyword evidence="3" id="KW-1003">Cell membrane</keyword>
<keyword evidence="4" id="KW-0997">Cell inner membrane</keyword>
<dbReference type="GO" id="GO:0016829">
    <property type="term" value="F:lyase activity"/>
    <property type="evidence" value="ECO:0007669"/>
    <property type="project" value="UniProtKB-KW"/>
</dbReference>
<keyword evidence="5 10" id="KW-0812">Transmembrane</keyword>
<gene>
    <name evidence="13" type="ORF">AVDCRST_MAG85-2563</name>
</gene>
<evidence type="ECO:0000256" key="1">
    <source>
        <dbReference type="ARBA" id="ARBA00004429"/>
    </source>
</evidence>
<organism evidence="13">
    <name type="scientific">uncultured Solirubrobacteraceae bacterium</name>
    <dbReference type="NCBI Taxonomy" id="1162706"/>
    <lineage>
        <taxon>Bacteria</taxon>
        <taxon>Bacillati</taxon>
        <taxon>Actinomycetota</taxon>
        <taxon>Thermoleophilia</taxon>
        <taxon>Solirubrobacterales</taxon>
        <taxon>Solirubrobacteraceae</taxon>
        <taxon>environmental samples</taxon>
    </lineage>
</organism>
<feature type="transmembrane region" description="Helical" evidence="10">
    <location>
        <begin position="99"/>
        <end position="119"/>
    </location>
</feature>
<dbReference type="GO" id="GO:0005886">
    <property type="term" value="C:plasma membrane"/>
    <property type="evidence" value="ECO:0007669"/>
    <property type="project" value="UniProtKB-SubCell"/>
</dbReference>
<dbReference type="AlphaFoldDB" id="A0A6J4T7B9"/>
<accession>A0A6J4T7B9</accession>
<evidence type="ECO:0000259" key="11">
    <source>
        <dbReference type="Pfam" id="PF01578"/>
    </source>
</evidence>
<dbReference type="EMBL" id="CADCVT010000278">
    <property type="protein sequence ID" value="CAA9515079.1"/>
    <property type="molecule type" value="Genomic_DNA"/>
</dbReference>
<dbReference type="GO" id="GO:0015232">
    <property type="term" value="F:heme transmembrane transporter activity"/>
    <property type="evidence" value="ECO:0007669"/>
    <property type="project" value="InterPro"/>
</dbReference>